<dbReference type="SUPFAM" id="SSF53649">
    <property type="entry name" value="Alkaline phosphatase-like"/>
    <property type="match status" value="1"/>
</dbReference>
<comment type="similarity">
    <text evidence="1">Belongs to the sulfatase family.</text>
</comment>
<comment type="caution">
    <text evidence="5">The sequence shown here is derived from an EMBL/GenBank/DDBJ whole genome shotgun (WGS) entry which is preliminary data.</text>
</comment>
<reference evidence="5 6" key="1">
    <citation type="submission" date="2020-04" db="EMBL/GenBank/DDBJ databases">
        <title>Flammeovirga sp. SR4, a novel species isolated from seawater.</title>
        <authorList>
            <person name="Wang X."/>
        </authorList>
    </citation>
    <scope>NUCLEOTIDE SEQUENCE [LARGE SCALE GENOMIC DNA]</scope>
    <source>
        <strain evidence="5 6">SR4</strain>
    </source>
</reference>
<keyword evidence="6" id="KW-1185">Reference proteome</keyword>
<dbReference type="Proteomes" id="UP000585050">
    <property type="component" value="Unassembled WGS sequence"/>
</dbReference>
<dbReference type="PANTHER" id="PTHR42693:SF53">
    <property type="entry name" value="ENDO-4-O-SULFATASE"/>
    <property type="match status" value="1"/>
</dbReference>
<proteinExistence type="inferred from homology"/>
<evidence type="ECO:0000256" key="2">
    <source>
        <dbReference type="ARBA" id="ARBA00022801"/>
    </source>
</evidence>
<name>A0A7X8SQ71_9BACT</name>
<dbReference type="GO" id="GO:0016740">
    <property type="term" value="F:transferase activity"/>
    <property type="evidence" value="ECO:0007669"/>
    <property type="project" value="UniProtKB-KW"/>
</dbReference>
<evidence type="ECO:0000313" key="5">
    <source>
        <dbReference type="EMBL" id="NLR94376.1"/>
    </source>
</evidence>
<protein>
    <submittedName>
        <fullName evidence="5">Sulfatase-like hydrolase/transferase</fullName>
    </submittedName>
</protein>
<accession>A0A7X8SQ71</accession>
<sequence length="463" mass="52624">MNSIYKYKLNILLGILCLILSQKASSKALNTEQPPNVIFIFADDLGYGDLGTYGHPYMKTPNIDRLASEGTKFTRFYATGVTCSPSRTGFLTSKHPASFQKYMAFHGFSGRTTITELLHNNGYYVGHIGKWHISGNENPPIGTYGMDYIKIMGNAEDDDIGRDDDIFTEAEKFLEKRSKSDQPFYLNVWGHISHYAVDPSDQFPKEFEDVKLDASRFDKYYQKKLKKSIELNQDIDQSFRNYLGDVYSLDLAVGRLLKKLDELGLADNTIVVFSSDQGPAPVRMKPKKDPKLVANMLGWAGGLRGGKHEQFEGGVRIPFIIRYPNHVPEGKVNTTSVLSGLDWLPSLCAITKTPYSVNKFEGKDVSKVWFGEESNPERYLYWKTNSPNGSVSVLKNNWKLHYIKKEQKYVLYDLEKDKGETKDISLQHPEITKELIDKAKQWNSTLPTSYIKGEGKKNKRKSK</sequence>
<dbReference type="PANTHER" id="PTHR42693">
    <property type="entry name" value="ARYLSULFATASE FAMILY MEMBER"/>
    <property type="match status" value="1"/>
</dbReference>
<evidence type="ECO:0000259" key="4">
    <source>
        <dbReference type="Pfam" id="PF00884"/>
    </source>
</evidence>
<dbReference type="RefSeq" id="WP_168885087.1">
    <property type="nucleotide sequence ID" value="NZ_JABAIL010000011.1"/>
</dbReference>
<dbReference type="InterPro" id="IPR017850">
    <property type="entry name" value="Alkaline_phosphatase_core_sf"/>
</dbReference>
<dbReference type="InterPro" id="IPR000917">
    <property type="entry name" value="Sulfatase_N"/>
</dbReference>
<keyword evidence="3" id="KW-0732">Signal</keyword>
<keyword evidence="5" id="KW-0808">Transferase</keyword>
<dbReference type="EMBL" id="JABAIL010000011">
    <property type="protein sequence ID" value="NLR94376.1"/>
    <property type="molecule type" value="Genomic_DNA"/>
</dbReference>
<feature type="domain" description="Sulfatase N-terminal" evidence="4">
    <location>
        <begin position="35"/>
        <end position="348"/>
    </location>
</feature>
<dbReference type="AlphaFoldDB" id="A0A7X8SQ71"/>
<dbReference type="Pfam" id="PF00884">
    <property type="entry name" value="Sulfatase"/>
    <property type="match status" value="1"/>
</dbReference>
<dbReference type="GO" id="GO:0004065">
    <property type="term" value="F:arylsulfatase activity"/>
    <property type="evidence" value="ECO:0007669"/>
    <property type="project" value="TreeGrafter"/>
</dbReference>
<dbReference type="Gene3D" id="3.40.720.10">
    <property type="entry name" value="Alkaline Phosphatase, subunit A"/>
    <property type="match status" value="1"/>
</dbReference>
<dbReference type="Gene3D" id="3.30.1120.10">
    <property type="match status" value="1"/>
</dbReference>
<gene>
    <name evidence="5" type="ORF">HGP29_24440</name>
</gene>
<feature type="chain" id="PRO_5031408520" evidence="3">
    <location>
        <begin position="25"/>
        <end position="463"/>
    </location>
</feature>
<feature type="signal peptide" evidence="3">
    <location>
        <begin position="1"/>
        <end position="24"/>
    </location>
</feature>
<keyword evidence="2 5" id="KW-0378">Hydrolase</keyword>
<dbReference type="InterPro" id="IPR050738">
    <property type="entry name" value="Sulfatase"/>
</dbReference>
<evidence type="ECO:0000256" key="3">
    <source>
        <dbReference type="SAM" id="SignalP"/>
    </source>
</evidence>
<evidence type="ECO:0000313" key="6">
    <source>
        <dbReference type="Proteomes" id="UP000585050"/>
    </source>
</evidence>
<evidence type="ECO:0000256" key="1">
    <source>
        <dbReference type="ARBA" id="ARBA00008779"/>
    </source>
</evidence>
<organism evidence="5 6">
    <name type="scientific">Flammeovirga agarivorans</name>
    <dbReference type="NCBI Taxonomy" id="2726742"/>
    <lineage>
        <taxon>Bacteria</taxon>
        <taxon>Pseudomonadati</taxon>
        <taxon>Bacteroidota</taxon>
        <taxon>Cytophagia</taxon>
        <taxon>Cytophagales</taxon>
        <taxon>Flammeovirgaceae</taxon>
        <taxon>Flammeovirga</taxon>
    </lineage>
</organism>